<feature type="domain" description="Bacterial repeat" evidence="2">
    <location>
        <begin position="448"/>
        <end position="497"/>
    </location>
</feature>
<feature type="domain" description="Bacterial repeat" evidence="2">
    <location>
        <begin position="356"/>
        <end position="411"/>
    </location>
</feature>
<dbReference type="GO" id="GO:0030313">
    <property type="term" value="C:cell envelope"/>
    <property type="evidence" value="ECO:0007669"/>
    <property type="project" value="UniProtKB-SubCell"/>
</dbReference>
<dbReference type="InterPro" id="IPR013378">
    <property type="entry name" value="InlB-like_B-rpt"/>
</dbReference>
<organism evidence="3 4">
    <name type="scientific">Candidatus Stercoripulliclostridium merdipullorum</name>
    <dbReference type="NCBI Taxonomy" id="2840952"/>
    <lineage>
        <taxon>Bacteria</taxon>
        <taxon>Bacillati</taxon>
        <taxon>Bacillota</taxon>
        <taxon>Clostridia</taxon>
        <taxon>Eubacteriales</taxon>
        <taxon>Candidatus Stercoripulliclostridium</taxon>
    </lineage>
</organism>
<dbReference type="Pfam" id="PF13306">
    <property type="entry name" value="LRR_5"/>
    <property type="match status" value="2"/>
</dbReference>
<accession>A0A9D1SXE4</accession>
<dbReference type="EMBL" id="DVOH01000022">
    <property type="protein sequence ID" value="HIV00084.1"/>
    <property type="molecule type" value="Genomic_DNA"/>
</dbReference>
<evidence type="ECO:0000313" key="3">
    <source>
        <dbReference type="EMBL" id="HIV00084.1"/>
    </source>
</evidence>
<evidence type="ECO:0000313" key="4">
    <source>
        <dbReference type="Proteomes" id="UP000886891"/>
    </source>
</evidence>
<reference evidence="3" key="2">
    <citation type="journal article" date="2021" name="PeerJ">
        <title>Extensive microbial diversity within the chicken gut microbiome revealed by metagenomics and culture.</title>
        <authorList>
            <person name="Gilroy R."/>
            <person name="Ravi A."/>
            <person name="Getino M."/>
            <person name="Pursley I."/>
            <person name="Horton D.L."/>
            <person name="Alikhan N.F."/>
            <person name="Baker D."/>
            <person name="Gharbi K."/>
            <person name="Hall N."/>
            <person name="Watson M."/>
            <person name="Adriaenssens E.M."/>
            <person name="Foster-Nyarko E."/>
            <person name="Jarju S."/>
            <person name="Secka A."/>
            <person name="Antonio M."/>
            <person name="Oren A."/>
            <person name="Chaudhuri R.R."/>
            <person name="La Ragione R."/>
            <person name="Hildebrand F."/>
            <person name="Pallen M.J."/>
        </authorList>
    </citation>
    <scope>NUCLEOTIDE SEQUENCE</scope>
    <source>
        <strain evidence="3">23406</strain>
    </source>
</reference>
<comment type="subcellular location">
    <subcellularLocation>
        <location evidence="1">Cell envelope</location>
    </subcellularLocation>
</comment>
<dbReference type="Proteomes" id="UP000886891">
    <property type="component" value="Unassembled WGS sequence"/>
</dbReference>
<feature type="domain" description="Bacterial repeat" evidence="2">
    <location>
        <begin position="662"/>
        <end position="734"/>
    </location>
</feature>
<dbReference type="InterPro" id="IPR044060">
    <property type="entry name" value="Bacterial_rp_domain"/>
</dbReference>
<dbReference type="InterPro" id="IPR026906">
    <property type="entry name" value="LRR_5"/>
</dbReference>
<dbReference type="InterPro" id="IPR032675">
    <property type="entry name" value="LRR_dom_sf"/>
</dbReference>
<evidence type="ECO:0000256" key="1">
    <source>
        <dbReference type="ARBA" id="ARBA00004196"/>
    </source>
</evidence>
<feature type="domain" description="Bacterial repeat" evidence="2">
    <location>
        <begin position="197"/>
        <end position="263"/>
    </location>
</feature>
<dbReference type="AlphaFoldDB" id="A0A9D1SXE4"/>
<name>A0A9D1SXE4_9FIRM</name>
<dbReference type="Gene3D" id="2.60.40.4270">
    <property type="entry name" value="Listeria-Bacteroides repeat domain"/>
    <property type="match status" value="1"/>
</dbReference>
<dbReference type="InterPro" id="IPR042229">
    <property type="entry name" value="Listeria/Bacterioides_rpt_sf"/>
</dbReference>
<reference evidence="3" key="1">
    <citation type="submission" date="2020-10" db="EMBL/GenBank/DDBJ databases">
        <authorList>
            <person name="Gilroy R."/>
        </authorList>
    </citation>
    <scope>NUCLEOTIDE SEQUENCE</scope>
    <source>
        <strain evidence="3">23406</strain>
    </source>
</reference>
<feature type="domain" description="Bacterial repeat" evidence="2">
    <location>
        <begin position="117"/>
        <end position="195"/>
    </location>
</feature>
<comment type="caution">
    <text evidence="3">The sequence shown here is derived from an EMBL/GenBank/DDBJ whole genome shotgun (WGS) entry which is preliminary data.</text>
</comment>
<dbReference type="Pfam" id="PF18998">
    <property type="entry name" value="Flg_new_2"/>
    <property type="match status" value="7"/>
</dbReference>
<feature type="domain" description="Bacterial repeat" evidence="2">
    <location>
        <begin position="506"/>
        <end position="542"/>
    </location>
</feature>
<evidence type="ECO:0000259" key="2">
    <source>
        <dbReference type="Pfam" id="PF18998"/>
    </source>
</evidence>
<dbReference type="Gene3D" id="3.80.10.10">
    <property type="entry name" value="Ribonuclease Inhibitor"/>
    <property type="match status" value="1"/>
</dbReference>
<sequence>MPKTIRGKIYIVIVLAVVWLTAIVLSACAKPASPDQSGHLVTISFDTKGGSSVAAVRIPAGSKLTLPDDPVREEYVFDGWHLDADCTRDFNPNLFETTRDTILYAGWVSVKLIPHAVSVGSLAGGSIAVLSGGTAIYGREVSFRITPDSGYRLIPDSIYLNGIPYGEFSGRPYQDDYLFIMPAEPVVITAEFEAIVYSVAIGESEGGRVLCDRSTATVGETIYLQIVPDPGYKLQQLFVNGAELAETSFEMPAANVMIYATFVPFDDTLYTISVNNEGLLQGGTVHADLSEAKEGEYVRLSAQPIDGMRLVEYRVNDLVVREDYFVMPACDVVVYGVFRSISTLHRYPLTLSVDRNRGYAEANGTEFAAGERVTVTVRAYEGYYFSRLKVNGSPIDGMTFLMPEESVEVTVELLPRDVYSVIIEPIRGGSLRVAYDEVGVAGYRGAKVGSIVTVLALPDEGYRLKEGSLSVNGSPIEAGYFVMPDAEARISAVFEAISYGDRPLPIIVEETEGGRIEAPQSALGGKTVSVLVIPDAGYRLQQGSLCYNGVPFEWQFEMPYVGSIALTCRFERVFAIESYCDQTIGVYAAVTEAASGERVAVELLLPYDLRLSPEDIVVKGRDDGARYEILSDAGGYYFIMPSCDVTLEPAKTPSFPDTDTRYRVATEASAGGVVEAPFAGGYFEGQTVSLQCLPKSGFRLASVSVEDKSGTVIGNSATFRMPAHDVIVKAFFEETEEPIALKELYGLYAEPFAQLGIALRYLGSGVEIADELTILDLTYLAPEIDSILLAEIGVGVKAFVIDGTQNASLAFVSQRLLAALRSRGNIPDAMIAGGRLVVSIGDAAKQCWALLHGGIIRAGDFVFAPTFDGEDLCLYRYLGSQAVVRIPDTVEGRAVTTVAPYAFKDCDFVSAIDLGQISVLSDFALCGLTGVKHLDLSSVRSIGTGALLGMTSLESFYVSEYNRKYTTSIGASSKKNILYSKDYTRLIAFAVGSDITRVSPDARCLTIGEYAFFGAKITSFSFNNVLSVETSAFEHCDVLATLEGASIVRSIGDRAFYGVGAVRFWNLVGLQSIGTEAFRFDRDAGTDVQISFELLPEAEENPIVMIGTGEAKLTIVSYATESDIAGHPVWSFYADCFRLN</sequence>
<gene>
    <name evidence="3" type="ORF">IAB14_03085</name>
</gene>
<proteinExistence type="predicted"/>
<feature type="domain" description="Bacterial repeat" evidence="2">
    <location>
        <begin position="270"/>
        <end position="341"/>
    </location>
</feature>
<dbReference type="Pfam" id="PF09479">
    <property type="entry name" value="Flg_new"/>
    <property type="match status" value="1"/>
</dbReference>
<dbReference type="PROSITE" id="PS51257">
    <property type="entry name" value="PROKAR_LIPOPROTEIN"/>
    <property type="match status" value="1"/>
</dbReference>
<protein>
    <submittedName>
        <fullName evidence="3">InlB B-repeat-containing protein</fullName>
    </submittedName>
</protein>